<name>A0ABT2UUV7_9BACL</name>
<dbReference type="Gene3D" id="3.20.20.80">
    <property type="entry name" value="Glycosidases"/>
    <property type="match status" value="1"/>
</dbReference>
<reference evidence="1 2" key="1">
    <citation type="submission" date="2022-09" db="EMBL/GenBank/DDBJ databases">
        <authorList>
            <person name="Han X.L."/>
            <person name="Wang Q."/>
            <person name="Lu T."/>
        </authorList>
    </citation>
    <scope>NUCLEOTIDE SEQUENCE [LARGE SCALE GENOMIC DNA]</scope>
    <source>
        <strain evidence="1 2">WQ 127069</strain>
    </source>
</reference>
<sequence>MHKWEGRSIQIDPVFPYYTGRSEQSIVDELEFAGYRSVHYFVTDENKVNGRLVELLRARGIMVWATLLGNGTYITDHLPKDWPDWQMTLLRPVNDGYFRLSPHSYRYVEWKKQTMAALVKAHQFDGLEIAEPYFPEWNGIASGVYGDVGPYARAAFKQQYGSEIPDFKQKSSPLYYKRNTSLYRDWIEFRVATVNRFLHELINGRGGVREARPEIQIATWSLGVNAGADSVDKVREFHGLDAASMISYVKPDFHVIQTHWPDWMRWRLPADYIKHYEPFAARIRAIHPDLPLSVQTDIGSLRPMRRNRAWLESFSTHSQSLGYRTWTAYEYHLGAYMYDEKPKLMAIKRQGRDRLLLQFQKRIDPASAAISDNYKVIQDAGIRSDVQIGVIKVDGCNVLLQSGQFPTEPFILSISKLKDTPKLWLFPSNRANEMASPCQAEVESYS</sequence>
<proteinExistence type="predicted"/>
<accession>A0ABT2UUV7</accession>
<evidence type="ECO:0000313" key="2">
    <source>
        <dbReference type="Proteomes" id="UP001652445"/>
    </source>
</evidence>
<comment type="caution">
    <text evidence="1">The sequence shown here is derived from an EMBL/GenBank/DDBJ whole genome shotgun (WGS) entry which is preliminary data.</text>
</comment>
<organism evidence="1 2">
    <name type="scientific">Paenibacillus baimaensis</name>
    <dbReference type="NCBI Taxonomy" id="2982185"/>
    <lineage>
        <taxon>Bacteria</taxon>
        <taxon>Bacillati</taxon>
        <taxon>Bacillota</taxon>
        <taxon>Bacilli</taxon>
        <taxon>Bacillales</taxon>
        <taxon>Paenibacillaceae</taxon>
        <taxon>Paenibacillus</taxon>
    </lineage>
</organism>
<protein>
    <submittedName>
        <fullName evidence="1">N-acyl-D-glucosamine 2-epimerase</fullName>
    </submittedName>
</protein>
<dbReference type="Proteomes" id="UP001652445">
    <property type="component" value="Unassembled WGS sequence"/>
</dbReference>
<evidence type="ECO:0000313" key="1">
    <source>
        <dbReference type="EMBL" id="MCU6797901.1"/>
    </source>
</evidence>
<keyword evidence="2" id="KW-1185">Reference proteome</keyword>
<gene>
    <name evidence="1" type="ORF">OB236_37835</name>
</gene>
<dbReference type="RefSeq" id="WP_262688600.1">
    <property type="nucleotide sequence ID" value="NZ_JAOQIO010000124.1"/>
</dbReference>
<dbReference type="EMBL" id="JAOQIO010000124">
    <property type="protein sequence ID" value="MCU6797901.1"/>
    <property type="molecule type" value="Genomic_DNA"/>
</dbReference>